<gene>
    <name evidence="1" type="ORF">ENM42_01685</name>
</gene>
<evidence type="ECO:0008006" key="2">
    <source>
        <dbReference type="Google" id="ProtNLM"/>
    </source>
</evidence>
<name>A0A7C5Y745_CALS0</name>
<dbReference type="InterPro" id="IPR027417">
    <property type="entry name" value="P-loop_NTPase"/>
</dbReference>
<sequence>MNVDQFVGKKTLIVGEAGSGKTRLLAQLLKELIGISEPSQISVIDLAPEKISGIGGPLSLYGDFSNVKYYRPERVYAPRLMACNAEDVKRYAESNAKLAREQFQKYLRNPTKMLAVNDITIFLHAAEVEELLQYIQKASTFVATAYMGEKLVEDFGTGLSQTEKSKLTKLIEKVDQVIRLNS</sequence>
<evidence type="ECO:0000313" key="1">
    <source>
        <dbReference type="EMBL" id="HHR40519.1"/>
    </source>
</evidence>
<dbReference type="SUPFAM" id="SSF52540">
    <property type="entry name" value="P-loop containing nucleoside triphosphate hydrolases"/>
    <property type="match status" value="1"/>
</dbReference>
<comment type="caution">
    <text evidence="1">The sequence shown here is derived from an EMBL/GenBank/DDBJ whole genome shotgun (WGS) entry which is preliminary data.</text>
</comment>
<proteinExistence type="predicted"/>
<dbReference type="Gene3D" id="3.40.50.300">
    <property type="entry name" value="P-loop containing nucleotide triphosphate hydrolases"/>
    <property type="match status" value="1"/>
</dbReference>
<dbReference type="AlphaFoldDB" id="A0A7C5Y745"/>
<protein>
    <recommendedName>
        <fullName evidence="2">Helicase HerA central domain-containing protein</fullName>
    </recommendedName>
</protein>
<reference evidence="1" key="1">
    <citation type="journal article" date="2020" name="mSystems">
        <title>Genome- and Community-Level Interaction Insights into Carbon Utilization and Element Cycling Functions of Hydrothermarchaeota in Hydrothermal Sediment.</title>
        <authorList>
            <person name="Zhou Z."/>
            <person name="Liu Y."/>
            <person name="Xu W."/>
            <person name="Pan J."/>
            <person name="Luo Z.H."/>
            <person name="Li M."/>
        </authorList>
    </citation>
    <scope>NUCLEOTIDE SEQUENCE [LARGE SCALE GENOMIC DNA]</scope>
    <source>
        <strain evidence="1">SpSt-1084</strain>
    </source>
</reference>
<accession>A0A7C5Y745</accession>
<dbReference type="EMBL" id="DRXS01000090">
    <property type="protein sequence ID" value="HHR40519.1"/>
    <property type="molecule type" value="Genomic_DNA"/>
</dbReference>
<organism evidence="1">
    <name type="scientific">Caldiarchaeum subterraneum</name>
    <dbReference type="NCBI Taxonomy" id="311458"/>
    <lineage>
        <taxon>Archaea</taxon>
        <taxon>Nitrososphaerota</taxon>
        <taxon>Candidatus Caldarchaeales</taxon>
        <taxon>Candidatus Caldarchaeaceae</taxon>
        <taxon>Candidatus Caldarchaeum</taxon>
    </lineage>
</organism>